<feature type="domain" description="Pirin N-terminal" evidence="4">
    <location>
        <begin position="6"/>
        <end position="118"/>
    </location>
</feature>
<evidence type="ECO:0000256" key="1">
    <source>
        <dbReference type="ARBA" id="ARBA00008416"/>
    </source>
</evidence>
<dbReference type="InterPro" id="IPR041602">
    <property type="entry name" value="Quercetinase_C"/>
</dbReference>
<feature type="binding site" evidence="2">
    <location>
        <position position="101"/>
    </location>
    <ligand>
        <name>Fe cation</name>
        <dbReference type="ChEBI" id="CHEBI:24875"/>
    </ligand>
</feature>
<feature type="binding site" evidence="2">
    <location>
        <position position="103"/>
    </location>
    <ligand>
        <name>Fe cation</name>
        <dbReference type="ChEBI" id="CHEBI:24875"/>
    </ligand>
</feature>
<protein>
    <submittedName>
        <fullName evidence="6">Quercetin 2,3-dioxygenase</fullName>
    </submittedName>
</protein>
<dbReference type="GO" id="GO:0051213">
    <property type="term" value="F:dioxygenase activity"/>
    <property type="evidence" value="ECO:0007669"/>
    <property type="project" value="UniProtKB-KW"/>
</dbReference>
<comment type="cofactor">
    <cofactor evidence="2">
        <name>Fe cation</name>
        <dbReference type="ChEBI" id="CHEBI:24875"/>
    </cofactor>
    <text evidence="2">Binds 1 Fe cation per subunit.</text>
</comment>
<comment type="caution">
    <text evidence="6">The sequence shown here is derived from an EMBL/GenBank/DDBJ whole genome shotgun (WGS) entry which is preliminary data.</text>
</comment>
<evidence type="ECO:0000256" key="2">
    <source>
        <dbReference type="PIRSR" id="PIRSR006232-1"/>
    </source>
</evidence>
<gene>
    <name evidence="6" type="ORF">DC083_07670</name>
</gene>
<feature type="binding site" evidence="2">
    <location>
        <position position="57"/>
    </location>
    <ligand>
        <name>Fe cation</name>
        <dbReference type="ChEBI" id="CHEBI:24875"/>
    </ligand>
</feature>
<dbReference type="GO" id="GO:0046872">
    <property type="term" value="F:metal ion binding"/>
    <property type="evidence" value="ECO:0007669"/>
    <property type="project" value="UniProtKB-KW"/>
</dbReference>
<dbReference type="InterPro" id="IPR003829">
    <property type="entry name" value="Pirin_N_dom"/>
</dbReference>
<dbReference type="PANTHER" id="PTHR43212:SF3">
    <property type="entry name" value="QUERCETIN 2,3-DIOXYGENASE"/>
    <property type="match status" value="1"/>
</dbReference>
<dbReference type="Pfam" id="PF02678">
    <property type="entry name" value="Pirin"/>
    <property type="match status" value="1"/>
</dbReference>
<evidence type="ECO:0000259" key="4">
    <source>
        <dbReference type="Pfam" id="PF02678"/>
    </source>
</evidence>
<name>A0A2U2AEI6_9GAMM</name>
<feature type="domain" description="Quercetin 2,3-dioxygenase C-terminal cupin" evidence="5">
    <location>
        <begin position="145"/>
        <end position="220"/>
    </location>
</feature>
<comment type="similarity">
    <text evidence="1 3">Belongs to the pirin family.</text>
</comment>
<sequence length="259" mass="29008">MIKVRLAEDRGHVDHGWLKAAHTFSFARYYEPTEMGFSDLIVINDDRIAPHRGFGAHPHDNMEILTYVLEGELTHQDSMGNSETIKAGEIQLMSAGSGVVHSEKNGSDHPVHLLQIWLLPNEANTPPRYQQLELLDNQKQNPLTLIVSPNGEDQSLQIRQETRIYAGGLTATGSLDIPLKEDRFYYFHLAKGELSLNGHRFKAGDGARIYDETQLMLSATGLSATDLSAIETTSLDSDKTVVAEFLLFELRPYHEPRRG</sequence>
<keyword evidence="2" id="KW-0408">Iron</keyword>
<dbReference type="RefSeq" id="WP_109189619.1">
    <property type="nucleotide sequence ID" value="NZ_BMYA01000002.1"/>
</dbReference>
<evidence type="ECO:0000256" key="3">
    <source>
        <dbReference type="RuleBase" id="RU003457"/>
    </source>
</evidence>
<dbReference type="EMBL" id="QEWQ01000004">
    <property type="protein sequence ID" value="PWD80969.1"/>
    <property type="molecule type" value="Genomic_DNA"/>
</dbReference>
<accession>A0A2U2AEI6</accession>
<dbReference type="PIRSF" id="PIRSF006232">
    <property type="entry name" value="Pirin"/>
    <property type="match status" value="1"/>
</dbReference>
<dbReference type="AlphaFoldDB" id="A0A2U2AEI6"/>
<dbReference type="CDD" id="cd02910">
    <property type="entry name" value="cupin_Yhhw_N"/>
    <property type="match status" value="1"/>
</dbReference>
<dbReference type="SUPFAM" id="SSF51182">
    <property type="entry name" value="RmlC-like cupins"/>
    <property type="match status" value="1"/>
</dbReference>
<dbReference type="Proteomes" id="UP000245020">
    <property type="component" value="Unassembled WGS sequence"/>
</dbReference>
<keyword evidence="2" id="KW-0479">Metal-binding</keyword>
<reference evidence="7" key="1">
    <citation type="submission" date="2018-05" db="EMBL/GenBank/DDBJ databases">
        <title>Ignatzschineria dubaiensis sp. nov., isolated from necrotic foot tissues of dromedaries (Camelus dromedarius) and associated maggots in Dubai, United Arab Emirates.</title>
        <authorList>
            <person name="Tsang C.C."/>
            <person name="Tang J.Y.M."/>
            <person name="Fong J.Y.H."/>
            <person name="Kinne J."/>
            <person name="Lee H.H."/>
            <person name="Joseph M."/>
            <person name="Jose S."/>
            <person name="Schuster R.K."/>
            <person name="Tang Y."/>
            <person name="Sivakumar S."/>
            <person name="Chen J.H.K."/>
            <person name="Teng J.L.L."/>
            <person name="Lau S.K.P."/>
            <person name="Wernery U."/>
            <person name="Woo P.C.Y."/>
        </authorList>
    </citation>
    <scope>NUCLEOTIDE SEQUENCE [LARGE SCALE GENOMIC DNA]</scope>
    <source>
        <strain evidence="7">KCTC 22644</strain>
    </source>
</reference>
<dbReference type="PANTHER" id="PTHR43212">
    <property type="entry name" value="QUERCETIN 2,3-DIOXYGENASE"/>
    <property type="match status" value="1"/>
</dbReference>
<dbReference type="Gene3D" id="2.60.120.10">
    <property type="entry name" value="Jelly Rolls"/>
    <property type="match status" value="2"/>
</dbReference>
<keyword evidence="6" id="KW-0223">Dioxygenase</keyword>
<dbReference type="InterPro" id="IPR014710">
    <property type="entry name" value="RmlC-like_jellyroll"/>
</dbReference>
<proteinExistence type="inferred from homology"/>
<feature type="binding site" evidence="2">
    <location>
        <position position="59"/>
    </location>
    <ligand>
        <name>Fe cation</name>
        <dbReference type="ChEBI" id="CHEBI:24875"/>
    </ligand>
</feature>
<evidence type="ECO:0000313" key="7">
    <source>
        <dbReference type="Proteomes" id="UP000245020"/>
    </source>
</evidence>
<organism evidence="6 7">
    <name type="scientific">Ignatzschineria ureiclastica</name>
    <dbReference type="NCBI Taxonomy" id="472582"/>
    <lineage>
        <taxon>Bacteria</taxon>
        <taxon>Pseudomonadati</taxon>
        <taxon>Pseudomonadota</taxon>
        <taxon>Gammaproteobacteria</taxon>
        <taxon>Cardiobacteriales</taxon>
        <taxon>Ignatzschineriaceae</taxon>
        <taxon>Ignatzschineria</taxon>
    </lineage>
</organism>
<keyword evidence="6" id="KW-0560">Oxidoreductase</keyword>
<keyword evidence="7" id="KW-1185">Reference proteome</keyword>
<dbReference type="OrthoDB" id="9780903at2"/>
<dbReference type="Pfam" id="PF17954">
    <property type="entry name" value="Pirin_C_2"/>
    <property type="match status" value="1"/>
</dbReference>
<dbReference type="InterPro" id="IPR011051">
    <property type="entry name" value="RmlC_Cupin_sf"/>
</dbReference>
<evidence type="ECO:0000259" key="5">
    <source>
        <dbReference type="Pfam" id="PF17954"/>
    </source>
</evidence>
<evidence type="ECO:0000313" key="6">
    <source>
        <dbReference type="EMBL" id="PWD80969.1"/>
    </source>
</evidence>
<dbReference type="InterPro" id="IPR012093">
    <property type="entry name" value="Pirin"/>
</dbReference>